<evidence type="ECO:0000313" key="7">
    <source>
        <dbReference type="EMBL" id="KAL3786149.1"/>
    </source>
</evidence>
<keyword evidence="1 2" id="KW-0694">RNA-binding</keyword>
<dbReference type="InterPro" id="IPR006569">
    <property type="entry name" value="CID_dom"/>
</dbReference>
<feature type="compositionally biased region" description="Basic and acidic residues" evidence="3">
    <location>
        <begin position="669"/>
        <end position="680"/>
    </location>
</feature>
<feature type="domain" description="SURP motif" evidence="5">
    <location>
        <begin position="370"/>
        <end position="414"/>
    </location>
</feature>
<dbReference type="PANTHER" id="PTHR23140:SF0">
    <property type="entry name" value="U2 SNRNP-ASSOCIATED SURP MOTIF-CONTAINING PROTEIN"/>
    <property type="match status" value="1"/>
</dbReference>
<dbReference type="InterPro" id="IPR000061">
    <property type="entry name" value="Surp"/>
</dbReference>
<dbReference type="AlphaFoldDB" id="A0ABD3PER5"/>
<protein>
    <recommendedName>
        <fullName evidence="9">U2 snRNP-associated SURP motif-containing protein</fullName>
    </recommendedName>
</protein>
<evidence type="ECO:0000256" key="1">
    <source>
        <dbReference type="ARBA" id="ARBA00022884"/>
    </source>
</evidence>
<evidence type="ECO:0008006" key="9">
    <source>
        <dbReference type="Google" id="ProtNLM"/>
    </source>
</evidence>
<feature type="domain" description="CID" evidence="6">
    <location>
        <begin position="518"/>
        <end position="667"/>
    </location>
</feature>
<dbReference type="PROSITE" id="PS50128">
    <property type="entry name" value="SURP"/>
    <property type="match status" value="1"/>
</dbReference>
<dbReference type="SUPFAM" id="SSF54928">
    <property type="entry name" value="RNA-binding domain, RBD"/>
    <property type="match status" value="1"/>
</dbReference>
<feature type="compositionally biased region" description="Polar residues" evidence="3">
    <location>
        <begin position="298"/>
        <end position="331"/>
    </location>
</feature>
<dbReference type="InterPro" id="IPR035967">
    <property type="entry name" value="SWAP/Surp_sf"/>
</dbReference>
<reference evidence="7 8" key="1">
    <citation type="journal article" date="2020" name="G3 (Bethesda)">
        <title>Improved Reference Genome for Cyclotella cryptica CCMP332, a Model for Cell Wall Morphogenesis, Salinity Adaptation, and Lipid Production in Diatoms (Bacillariophyta).</title>
        <authorList>
            <person name="Roberts W.R."/>
            <person name="Downey K.M."/>
            <person name="Ruck E.C."/>
            <person name="Traller J.C."/>
            <person name="Alverson A.J."/>
        </authorList>
    </citation>
    <scope>NUCLEOTIDE SEQUENCE [LARGE SCALE GENOMIC DNA]</scope>
    <source>
        <strain evidence="7 8">CCMP332</strain>
    </source>
</reference>
<sequence>MVLERGSSPHHHTLSHFTTQDSTKHNTMKRRPLKGFDEGSSSSEDENDAFAAAISKKNKRPRPLLDDDDDGEGDKLRRQDSNNSKTHEEAIDAGTSAKRHHHMNAARQVKMDALLSELQSTKPTDPSPAAVGAMEYGSIEEGESYFGPGSMNHRPNKMGSYVEPGQEHLTTNIFVGNLDPCTTEEELTDVFREFGDLYSVKIMWPRTAEERARNRNTGFVCFMSRKDAENAMEAYCDADPLETGRRMLLRWGKNVKKTVKFGTGGVPTHFRKKPRADKSKIKGARPTNAERSGIEEGTSFQEASQISGSEHNGNANQNDSFVAPTLSSGQEEATKRILPVERLGPVYDPSKHAASAIVVTTPSDPRRAKFITTVASFVAKDGSILEQKLIEAQSSNPDFQFLLPVENDTCRGDYDNERLAEHIFYRWRVYAFAQGDGLNSWRTTPFVMIEPHGRFWIPPSLNVEEAQREEEAEKRREQSRMAAQEERRKLADEKDHIHMTGRQIERATGNDRRGAIKLNDWEKEKFHDLLRNKLCATQESICEAMAFAFDKSGAAIEISQILKEALLESTNGISVDTRIARLFLLSDILFNSQQPGVRNAFQYRDAIEAMSPEVFESLGKHGNGKAGRMTMNRLRNAVSSVLSAWTNWSVYNTTFLDQLECRFEGREYTPPKFDQEKENAGEDTVDTTNENPEDTMKEEQAAVSTVPRGQWTSSEPIPVDNLDGEALENVDGEALDEGLDGAELEKAAVSTVPRGEWTSAQPISLNNIDGEALDGEALEDDLDGEELDDIDGEPLDDIDGVVLEGHEDC</sequence>
<dbReference type="PROSITE" id="PS51391">
    <property type="entry name" value="CID"/>
    <property type="match status" value="1"/>
</dbReference>
<evidence type="ECO:0000313" key="8">
    <source>
        <dbReference type="Proteomes" id="UP001516023"/>
    </source>
</evidence>
<gene>
    <name evidence="7" type="ORF">HJC23_010723</name>
</gene>
<feature type="compositionally biased region" description="Basic and acidic residues" evidence="3">
    <location>
        <begin position="73"/>
        <end position="90"/>
    </location>
</feature>
<dbReference type="InterPro" id="IPR008942">
    <property type="entry name" value="ENTH_VHS"/>
</dbReference>
<feature type="region of interest" description="Disordered" evidence="3">
    <location>
        <begin position="263"/>
        <end position="333"/>
    </location>
</feature>
<dbReference type="PROSITE" id="PS50102">
    <property type="entry name" value="RRM"/>
    <property type="match status" value="1"/>
</dbReference>
<keyword evidence="8" id="KW-1185">Reference proteome</keyword>
<dbReference type="InterPro" id="IPR051485">
    <property type="entry name" value="SR-CTD_assoc_factor"/>
</dbReference>
<dbReference type="PANTHER" id="PTHR23140">
    <property type="entry name" value="RNA PROCESSING PROTEIN LD23810P"/>
    <property type="match status" value="1"/>
</dbReference>
<dbReference type="InterPro" id="IPR012677">
    <property type="entry name" value="Nucleotide-bd_a/b_plait_sf"/>
</dbReference>
<dbReference type="InterPro" id="IPR000504">
    <property type="entry name" value="RRM_dom"/>
</dbReference>
<dbReference type="Pfam" id="PF01805">
    <property type="entry name" value="Surp"/>
    <property type="match status" value="1"/>
</dbReference>
<dbReference type="Gene3D" id="1.10.10.790">
    <property type="entry name" value="Surp module"/>
    <property type="match status" value="1"/>
</dbReference>
<dbReference type="Pfam" id="PF04818">
    <property type="entry name" value="CID"/>
    <property type="match status" value="1"/>
</dbReference>
<organism evidence="7 8">
    <name type="scientific">Cyclotella cryptica</name>
    <dbReference type="NCBI Taxonomy" id="29204"/>
    <lineage>
        <taxon>Eukaryota</taxon>
        <taxon>Sar</taxon>
        <taxon>Stramenopiles</taxon>
        <taxon>Ochrophyta</taxon>
        <taxon>Bacillariophyta</taxon>
        <taxon>Coscinodiscophyceae</taxon>
        <taxon>Thalassiosirophycidae</taxon>
        <taxon>Stephanodiscales</taxon>
        <taxon>Stephanodiscaceae</taxon>
        <taxon>Cyclotella</taxon>
    </lineage>
</organism>
<dbReference type="Gene3D" id="3.30.70.330">
    <property type="match status" value="1"/>
</dbReference>
<feature type="region of interest" description="Disordered" evidence="3">
    <location>
        <begin position="1"/>
        <end position="103"/>
    </location>
</feature>
<dbReference type="Proteomes" id="UP001516023">
    <property type="component" value="Unassembled WGS sequence"/>
</dbReference>
<dbReference type="GO" id="GO:0003723">
    <property type="term" value="F:RNA binding"/>
    <property type="evidence" value="ECO:0007669"/>
    <property type="project" value="UniProtKB-UniRule"/>
</dbReference>
<dbReference type="SMART" id="SM00582">
    <property type="entry name" value="RPR"/>
    <property type="match status" value="1"/>
</dbReference>
<name>A0ABD3PER5_9STRA</name>
<dbReference type="SMART" id="SM00648">
    <property type="entry name" value="SWAP"/>
    <property type="match status" value="1"/>
</dbReference>
<accession>A0ABD3PER5</accession>
<evidence type="ECO:0000259" key="5">
    <source>
        <dbReference type="PROSITE" id="PS50128"/>
    </source>
</evidence>
<evidence type="ECO:0000256" key="3">
    <source>
        <dbReference type="SAM" id="MobiDB-lite"/>
    </source>
</evidence>
<evidence type="ECO:0000256" key="2">
    <source>
        <dbReference type="PROSITE-ProRule" id="PRU00176"/>
    </source>
</evidence>
<feature type="region of interest" description="Disordered" evidence="3">
    <location>
        <begin position="467"/>
        <end position="495"/>
    </location>
</feature>
<dbReference type="Gene3D" id="1.25.40.90">
    <property type="match status" value="1"/>
</dbReference>
<dbReference type="SUPFAM" id="SSF109905">
    <property type="entry name" value="Surp module (SWAP domain)"/>
    <property type="match status" value="1"/>
</dbReference>
<proteinExistence type="predicted"/>
<comment type="caution">
    <text evidence="7">The sequence shown here is derived from an EMBL/GenBank/DDBJ whole genome shotgun (WGS) entry which is preliminary data.</text>
</comment>
<dbReference type="Pfam" id="PF00076">
    <property type="entry name" value="RRM_1"/>
    <property type="match status" value="1"/>
</dbReference>
<dbReference type="SMART" id="SM00360">
    <property type="entry name" value="RRM"/>
    <property type="match status" value="1"/>
</dbReference>
<evidence type="ECO:0000259" key="6">
    <source>
        <dbReference type="PROSITE" id="PS51391"/>
    </source>
</evidence>
<dbReference type="EMBL" id="JABMIG020000201">
    <property type="protein sequence ID" value="KAL3786149.1"/>
    <property type="molecule type" value="Genomic_DNA"/>
</dbReference>
<feature type="domain" description="RRM" evidence="4">
    <location>
        <begin position="171"/>
        <end position="254"/>
    </location>
</feature>
<evidence type="ECO:0000259" key="4">
    <source>
        <dbReference type="PROSITE" id="PS50102"/>
    </source>
</evidence>
<dbReference type="InterPro" id="IPR035979">
    <property type="entry name" value="RBD_domain_sf"/>
</dbReference>
<feature type="region of interest" description="Disordered" evidence="3">
    <location>
        <begin position="669"/>
        <end position="722"/>
    </location>
</feature>